<evidence type="ECO:0000313" key="3">
    <source>
        <dbReference type="Proteomes" id="UP000332933"/>
    </source>
</evidence>
<accession>A0A485L868</accession>
<evidence type="ECO:0000313" key="1">
    <source>
        <dbReference type="EMBL" id="KAF0691217.1"/>
    </source>
</evidence>
<dbReference type="Proteomes" id="UP000332933">
    <property type="component" value="Unassembled WGS sequence"/>
</dbReference>
<dbReference type="EMBL" id="CAADRA010006199">
    <property type="protein sequence ID" value="VFT94270.1"/>
    <property type="molecule type" value="Genomic_DNA"/>
</dbReference>
<evidence type="ECO:0000313" key="2">
    <source>
        <dbReference type="EMBL" id="VFT94270.1"/>
    </source>
</evidence>
<dbReference type="EMBL" id="VJMH01006178">
    <property type="protein sequence ID" value="KAF0691217.1"/>
    <property type="molecule type" value="Genomic_DNA"/>
</dbReference>
<proteinExistence type="predicted"/>
<reference evidence="1" key="2">
    <citation type="submission" date="2019-06" db="EMBL/GenBank/DDBJ databases">
        <title>Genomics analysis of Aphanomyces spp. identifies a new class of oomycete effector associated with host adaptation.</title>
        <authorList>
            <person name="Gaulin E."/>
        </authorList>
    </citation>
    <scope>NUCLEOTIDE SEQUENCE</scope>
    <source>
        <strain evidence="1">CBS 578.67</strain>
    </source>
</reference>
<organism evidence="2 3">
    <name type="scientific">Aphanomyces stellatus</name>
    <dbReference type="NCBI Taxonomy" id="120398"/>
    <lineage>
        <taxon>Eukaryota</taxon>
        <taxon>Sar</taxon>
        <taxon>Stramenopiles</taxon>
        <taxon>Oomycota</taxon>
        <taxon>Saprolegniomycetes</taxon>
        <taxon>Saprolegniales</taxon>
        <taxon>Verrucalvaceae</taxon>
        <taxon>Aphanomyces</taxon>
    </lineage>
</organism>
<dbReference type="AlphaFoldDB" id="A0A485L868"/>
<protein>
    <submittedName>
        <fullName evidence="2">Aste57867_17517 protein</fullName>
    </submittedName>
</protein>
<reference evidence="2 3" key="1">
    <citation type="submission" date="2019-03" db="EMBL/GenBank/DDBJ databases">
        <authorList>
            <person name="Gaulin E."/>
            <person name="Dumas B."/>
        </authorList>
    </citation>
    <scope>NUCLEOTIDE SEQUENCE [LARGE SCALE GENOMIC DNA]</scope>
    <source>
        <strain evidence="2">CBS 568.67</strain>
    </source>
</reference>
<sequence>MSNCPLPTTTTSVLSFPNVHFRSQPIDDTHCLHLHATTDGDVLVKICLEHKNVQWEWILHEAASDVVTWTAYVLQSARVVSNFKLALSTDQANTYGLDLDTTALDDSGVIQLILTNNATAGFAVARSFDLNPIAQVPSTVEPQVMLEPTSEVVVETKEKAKVVPKSQPQPHPTTNWNVPAHVDPNHVWDQFQDVRSALRGNGLFRGYFYRENM</sequence>
<name>A0A485L868_9STRA</name>
<gene>
    <name evidence="2" type="primary">Aste57867_17517</name>
    <name evidence="1" type="ORF">As57867_017457</name>
    <name evidence="2" type="ORF">ASTE57867_17517</name>
</gene>
<keyword evidence="3" id="KW-1185">Reference proteome</keyword>